<feature type="binding site" evidence="6">
    <location>
        <position position="378"/>
    </location>
    <ligand>
        <name>Mg(2+)</name>
        <dbReference type="ChEBI" id="CHEBI:18420"/>
    </ligand>
</feature>
<feature type="domain" description="Polyphosphate kinase C-terminal" evidence="10">
    <location>
        <begin position="506"/>
        <end position="668"/>
    </location>
</feature>
<dbReference type="GO" id="GO:0009358">
    <property type="term" value="C:polyphosphate kinase complex"/>
    <property type="evidence" value="ECO:0007669"/>
    <property type="project" value="InterPro"/>
</dbReference>
<protein>
    <recommendedName>
        <fullName evidence="6 7">Polyphosphate kinase</fullName>
        <ecNumber evidence="6 7">2.7.4.1</ecNumber>
    </recommendedName>
    <alternativeName>
        <fullName evidence="6">ATP-polyphosphate phosphotransferase</fullName>
    </alternativeName>
    <alternativeName>
        <fullName evidence="6">Polyphosphoric acid kinase</fullName>
    </alternativeName>
</protein>
<feature type="active site" description="Phosphohistidine intermediate" evidence="6">
    <location>
        <position position="438"/>
    </location>
</feature>
<evidence type="ECO:0000259" key="10">
    <source>
        <dbReference type="Pfam" id="PF13090"/>
    </source>
</evidence>
<dbReference type="InterPro" id="IPR003414">
    <property type="entry name" value="PP_kinase"/>
</dbReference>
<dbReference type="GO" id="GO:0046872">
    <property type="term" value="F:metal ion binding"/>
    <property type="evidence" value="ECO:0007669"/>
    <property type="project" value="UniProtKB-KW"/>
</dbReference>
<evidence type="ECO:0000256" key="6">
    <source>
        <dbReference type="HAMAP-Rule" id="MF_00347"/>
    </source>
</evidence>
<keyword evidence="5 6" id="KW-0067">ATP-binding</keyword>
<dbReference type="Gene3D" id="3.30.1840.10">
    <property type="entry name" value="Polyphosphate kinase middle domain"/>
    <property type="match status" value="1"/>
</dbReference>
<dbReference type="InterPro" id="IPR036830">
    <property type="entry name" value="PP_kinase_middle_dom_sf"/>
</dbReference>
<keyword evidence="3 6" id="KW-0547">Nucleotide-binding</keyword>
<feature type="domain" description="Polyphosphate kinase middle" evidence="8">
    <location>
        <begin position="129"/>
        <end position="304"/>
    </location>
</feature>
<dbReference type="AlphaFoldDB" id="A0A9D1FM45"/>
<dbReference type="Pfam" id="PF17941">
    <property type="entry name" value="PP_kinase_C_1"/>
    <property type="match status" value="1"/>
</dbReference>
<keyword evidence="4 6" id="KW-0418">Kinase</keyword>
<feature type="binding site" evidence="6">
    <location>
        <position position="567"/>
    </location>
    <ligand>
        <name>ATP</name>
        <dbReference type="ChEBI" id="CHEBI:30616"/>
    </ligand>
</feature>
<evidence type="ECO:0000256" key="3">
    <source>
        <dbReference type="ARBA" id="ARBA00022741"/>
    </source>
</evidence>
<dbReference type="CDD" id="cd09166">
    <property type="entry name" value="PLDc_PPK1_C1_unchar"/>
    <property type="match status" value="1"/>
</dbReference>
<feature type="domain" description="Polyphosphate kinase N-terminal" evidence="9">
    <location>
        <begin position="13"/>
        <end position="115"/>
    </location>
</feature>
<dbReference type="Proteomes" id="UP000824002">
    <property type="component" value="Unassembled WGS sequence"/>
</dbReference>
<keyword evidence="1 6" id="KW-0597">Phosphoprotein</keyword>
<dbReference type="SUPFAM" id="SSF143724">
    <property type="entry name" value="PHP14-like"/>
    <property type="match status" value="1"/>
</dbReference>
<dbReference type="InterPro" id="IPR025200">
    <property type="entry name" value="PPK_C_dom2"/>
</dbReference>
<name>A0A9D1FM45_9FIRM</name>
<dbReference type="InterPro" id="IPR036832">
    <property type="entry name" value="PPK_N_dom_sf"/>
</dbReference>
<dbReference type="PIRSF" id="PIRSF015589">
    <property type="entry name" value="PP_kinase"/>
    <property type="match status" value="1"/>
</dbReference>
<feature type="binding site" evidence="6">
    <location>
        <position position="595"/>
    </location>
    <ligand>
        <name>ATP</name>
        <dbReference type="ChEBI" id="CHEBI:30616"/>
    </ligand>
</feature>
<feature type="binding site" evidence="6">
    <location>
        <position position="50"/>
    </location>
    <ligand>
        <name>ATP</name>
        <dbReference type="ChEBI" id="CHEBI:30616"/>
    </ligand>
</feature>
<evidence type="ECO:0000256" key="5">
    <source>
        <dbReference type="ARBA" id="ARBA00022840"/>
    </source>
</evidence>
<evidence type="ECO:0000259" key="8">
    <source>
        <dbReference type="Pfam" id="PF02503"/>
    </source>
</evidence>
<dbReference type="PANTHER" id="PTHR30218">
    <property type="entry name" value="POLYPHOSPHATE KINASE"/>
    <property type="match status" value="1"/>
</dbReference>
<evidence type="ECO:0000313" key="12">
    <source>
        <dbReference type="EMBL" id="HIS75715.1"/>
    </source>
</evidence>
<keyword evidence="6" id="KW-0479">Metal-binding</keyword>
<dbReference type="GO" id="GO:0008976">
    <property type="term" value="F:polyphosphate kinase activity"/>
    <property type="evidence" value="ECO:0007669"/>
    <property type="project" value="UniProtKB-UniRule"/>
</dbReference>
<evidence type="ECO:0000256" key="4">
    <source>
        <dbReference type="ARBA" id="ARBA00022777"/>
    </source>
</evidence>
<evidence type="ECO:0000259" key="11">
    <source>
        <dbReference type="Pfam" id="PF17941"/>
    </source>
</evidence>
<evidence type="ECO:0000259" key="9">
    <source>
        <dbReference type="Pfam" id="PF13089"/>
    </source>
</evidence>
<dbReference type="EC" id="2.7.4.1" evidence="6 7"/>
<comment type="cofactor">
    <cofactor evidence="6">
        <name>Mg(2+)</name>
        <dbReference type="ChEBI" id="CHEBI:18420"/>
    </cofactor>
</comment>
<accession>A0A9D1FM45</accession>
<dbReference type="Pfam" id="PF02503">
    <property type="entry name" value="PP_kinase"/>
    <property type="match status" value="1"/>
</dbReference>
<comment type="PTM">
    <text evidence="6 7">An intermediate of this reaction is the autophosphorylated ppk in which a phosphate is covalently linked to a histidine residue through a N-P bond.</text>
</comment>
<dbReference type="PANTHER" id="PTHR30218:SF0">
    <property type="entry name" value="POLYPHOSPHATE KINASE"/>
    <property type="match status" value="1"/>
</dbReference>
<dbReference type="SUPFAM" id="SSF56024">
    <property type="entry name" value="Phospholipase D/nuclease"/>
    <property type="match status" value="2"/>
</dbReference>
<dbReference type="Gene3D" id="3.30.870.10">
    <property type="entry name" value="Endonuclease Chain A"/>
    <property type="match status" value="2"/>
</dbReference>
<proteinExistence type="inferred from homology"/>
<organism evidence="12 13">
    <name type="scientific">Candidatus Merdivicinus excrementipullorum</name>
    <dbReference type="NCBI Taxonomy" id="2840867"/>
    <lineage>
        <taxon>Bacteria</taxon>
        <taxon>Bacillati</taxon>
        <taxon>Bacillota</taxon>
        <taxon>Clostridia</taxon>
        <taxon>Eubacteriales</taxon>
        <taxon>Oscillospiraceae</taxon>
        <taxon>Oscillospiraceae incertae sedis</taxon>
        <taxon>Candidatus Merdivicinus</taxon>
    </lineage>
</organism>
<dbReference type="Gene3D" id="1.20.58.310">
    <property type="entry name" value="Polyphosphate kinase N-terminal domain"/>
    <property type="match status" value="1"/>
</dbReference>
<feature type="binding site" evidence="6">
    <location>
        <position position="408"/>
    </location>
    <ligand>
        <name>Mg(2+)</name>
        <dbReference type="ChEBI" id="CHEBI:18420"/>
    </ligand>
</feature>
<comment type="caution">
    <text evidence="12">The sequence shown here is derived from an EMBL/GenBank/DDBJ whole genome shotgun (WGS) entry which is preliminary data.</text>
</comment>
<dbReference type="Pfam" id="PF13089">
    <property type="entry name" value="PP_kinase_N"/>
    <property type="match status" value="1"/>
</dbReference>
<dbReference type="GO" id="GO:0005524">
    <property type="term" value="F:ATP binding"/>
    <property type="evidence" value="ECO:0007669"/>
    <property type="project" value="UniProtKB-KW"/>
</dbReference>
<dbReference type="Pfam" id="PF13090">
    <property type="entry name" value="PP_kinase_C"/>
    <property type="match status" value="1"/>
</dbReference>
<reference evidence="12" key="1">
    <citation type="submission" date="2020-10" db="EMBL/GenBank/DDBJ databases">
        <authorList>
            <person name="Gilroy R."/>
        </authorList>
    </citation>
    <scope>NUCLEOTIDE SEQUENCE</scope>
    <source>
        <strain evidence="12">CHK199-13235</strain>
    </source>
</reference>
<dbReference type="NCBIfam" id="NF003917">
    <property type="entry name" value="PRK05443.1-1"/>
    <property type="match status" value="1"/>
</dbReference>
<dbReference type="NCBIfam" id="NF003921">
    <property type="entry name" value="PRK05443.2-2"/>
    <property type="match status" value="1"/>
</dbReference>
<evidence type="ECO:0000256" key="2">
    <source>
        <dbReference type="ARBA" id="ARBA00022679"/>
    </source>
</evidence>
<evidence type="ECO:0000256" key="7">
    <source>
        <dbReference type="RuleBase" id="RU003800"/>
    </source>
</evidence>
<sequence>MNENSIDYRRCMQNRELSWLKFNQRVLEEANCHDTPLLERFHFLSIFTTNLDEFFMVRVGSLIDYMQFSPDYSDNKTGWTAAEQLEKIYRACIPLYSLRDDSYERLCHRLSLSGLTCMRMSELKKAELQQTEEYFRREIWPVLSPQIIDSSHPFPHLGNKQLNIVAALKQNGAPMFGIIPVPSAAGRLFFLKGEELRYLLVEDIICYYADKVFEQYKVQEKGIICVTRNADMDMDAGLFDEDVDYRQHMKKIIKKRMRLAPVRLEYQGDLGESTLRFLLEKLRLEPAQTFRSEAPLVLTHCFNLDTKVTQGMKREMLLQTYVPQQSRMVSGSDNILSQVTRRDILLSYPYESMKPLINMLKEAAADPEVLSIKITLYRIARQSILAEHLIEAAENGKDVTVLMELRARFDEENNIEWAQRLEESGCKVIYGMDGYKVHSKICLITRRTAKGIQYITQIGTGNYNEKTAKLYTDLAIITANQTIGEDAAAFFRNLSLSNLHGEYHDLWVAPVNFKSSILQYADQEIEKAQAGKEARILVKCNSFTDKEIIEKFVDASRAGVKIRLVIRGICCITPRIPGMTDNIEIVSIVGRFLEHSRIYAFGVGEETKVFIASGDMMTRNTERRVEVACPIYDKEIRKRLLDMMDILLRDNVKGREQFSDGRYILRTPLNSPPLCAQEYFMQEALNPPASPGPKKSENAPARRLLNIFRKHRQQASK</sequence>
<reference evidence="12" key="2">
    <citation type="journal article" date="2021" name="PeerJ">
        <title>Extensive microbial diversity within the chicken gut microbiome revealed by metagenomics and culture.</title>
        <authorList>
            <person name="Gilroy R."/>
            <person name="Ravi A."/>
            <person name="Getino M."/>
            <person name="Pursley I."/>
            <person name="Horton D.L."/>
            <person name="Alikhan N.F."/>
            <person name="Baker D."/>
            <person name="Gharbi K."/>
            <person name="Hall N."/>
            <person name="Watson M."/>
            <person name="Adriaenssens E.M."/>
            <person name="Foster-Nyarko E."/>
            <person name="Jarju S."/>
            <person name="Secka A."/>
            <person name="Antonio M."/>
            <person name="Oren A."/>
            <person name="Chaudhuri R.R."/>
            <person name="La Ragione R."/>
            <person name="Hildebrand F."/>
            <person name="Pallen M.J."/>
        </authorList>
    </citation>
    <scope>NUCLEOTIDE SEQUENCE</scope>
    <source>
        <strain evidence="12">CHK199-13235</strain>
    </source>
</reference>
<comment type="catalytic activity">
    <reaction evidence="6 7">
        <text>[phosphate](n) + ATP = [phosphate](n+1) + ADP</text>
        <dbReference type="Rhea" id="RHEA:19573"/>
        <dbReference type="Rhea" id="RHEA-COMP:9859"/>
        <dbReference type="Rhea" id="RHEA-COMP:14280"/>
        <dbReference type="ChEBI" id="CHEBI:16838"/>
        <dbReference type="ChEBI" id="CHEBI:30616"/>
        <dbReference type="ChEBI" id="CHEBI:456216"/>
        <dbReference type="EC" id="2.7.4.1"/>
    </reaction>
</comment>
<feature type="binding site" evidence="6">
    <location>
        <position position="471"/>
    </location>
    <ligand>
        <name>ATP</name>
        <dbReference type="ChEBI" id="CHEBI:30616"/>
    </ligand>
</feature>
<comment type="similarity">
    <text evidence="6 7">Belongs to the polyphosphate kinase 1 (PPK1) family.</text>
</comment>
<gene>
    <name evidence="12" type="primary">ppk1</name>
    <name evidence="6" type="synonym">ppk</name>
    <name evidence="12" type="ORF">IAB51_02795</name>
</gene>
<keyword evidence="6" id="KW-0460">Magnesium</keyword>
<feature type="domain" description="Polyphosphate kinase C-terminal" evidence="11">
    <location>
        <begin position="334"/>
        <end position="495"/>
    </location>
</feature>
<evidence type="ECO:0000256" key="1">
    <source>
        <dbReference type="ARBA" id="ARBA00022553"/>
    </source>
</evidence>
<evidence type="ECO:0000313" key="13">
    <source>
        <dbReference type="Proteomes" id="UP000824002"/>
    </source>
</evidence>
<dbReference type="InterPro" id="IPR024953">
    <property type="entry name" value="PP_kinase_middle"/>
</dbReference>
<dbReference type="InterPro" id="IPR041108">
    <property type="entry name" value="PP_kinase_C_1"/>
</dbReference>
<comment type="function">
    <text evidence="6 7">Catalyzes the reversible transfer of the terminal phosphate of ATP to form a long-chain polyphosphate (polyP).</text>
</comment>
<dbReference type="NCBIfam" id="TIGR03705">
    <property type="entry name" value="poly_P_kin"/>
    <property type="match status" value="1"/>
</dbReference>
<dbReference type="HAMAP" id="MF_00347">
    <property type="entry name" value="Polyphosphate_kinase"/>
    <property type="match status" value="1"/>
</dbReference>
<dbReference type="EMBL" id="DVJP01000023">
    <property type="protein sequence ID" value="HIS75715.1"/>
    <property type="molecule type" value="Genomic_DNA"/>
</dbReference>
<dbReference type="InterPro" id="IPR025198">
    <property type="entry name" value="PPK_N_dom"/>
</dbReference>
<dbReference type="GO" id="GO:0006799">
    <property type="term" value="P:polyphosphate biosynthetic process"/>
    <property type="evidence" value="ECO:0007669"/>
    <property type="project" value="UniProtKB-UniRule"/>
</dbReference>
<dbReference type="SUPFAM" id="SSF140356">
    <property type="entry name" value="PPK N-terminal domain-like"/>
    <property type="match status" value="1"/>
</dbReference>
<keyword evidence="2 6" id="KW-0808">Transferase</keyword>